<comment type="caution">
    <text evidence="2">The sequence shown here is derived from an EMBL/GenBank/DDBJ whole genome shotgun (WGS) entry which is preliminary data.</text>
</comment>
<sequence length="271" mass="29337">MTRIFFDRPLDTVATFWRVHRRDGVALAFTTHDRDIWADGLLHRAGPGMVPSAIRRTVDFSDDAAEIEGALSHGMITESDLASGRYDGARVAVGAIDWETGAAEILYRGTIESVGRESGSFTARLRSAKAVLARDTIPRTSPGCRARFCDRGCTLSPARFTHRAIATAIDRDADRVSFAVADPTRFAEGEVRWVDGPQTGLSATVIAVDGDGLVLDRAIDPGTVPGHRAILREGCDHTIATCAARFANAVNFQGEPHLPGNDLLTHYPMPR</sequence>
<dbReference type="AlphaFoldDB" id="A0A844YB06"/>
<gene>
    <name evidence="2" type="ORF">GRI47_11255</name>
</gene>
<dbReference type="EMBL" id="WTYD01000002">
    <property type="protein sequence ID" value="MXO54577.1"/>
    <property type="molecule type" value="Genomic_DNA"/>
</dbReference>
<dbReference type="Pfam" id="PF09931">
    <property type="entry name" value="Phage_phiJL001_Gp84_N"/>
    <property type="match status" value="1"/>
</dbReference>
<evidence type="ECO:0000313" key="2">
    <source>
        <dbReference type="EMBL" id="MXO54577.1"/>
    </source>
</evidence>
<reference evidence="2 3" key="1">
    <citation type="submission" date="2019-12" db="EMBL/GenBank/DDBJ databases">
        <title>Genomic-based taxomic classification of the family Erythrobacteraceae.</title>
        <authorList>
            <person name="Xu L."/>
        </authorList>
    </citation>
    <scope>NUCLEOTIDE SEQUENCE [LARGE SCALE GENOMIC DNA]</scope>
    <source>
        <strain evidence="2 3">JCM 17468</strain>
    </source>
</reference>
<dbReference type="InterPro" id="IPR011928">
    <property type="entry name" value="Phage_phiJL001_Gp84"/>
</dbReference>
<protein>
    <submittedName>
        <fullName evidence="2">DUF2163 domain-containing protein</fullName>
    </submittedName>
</protein>
<dbReference type="NCBIfam" id="TIGR02218">
    <property type="entry name" value="phg_TIGR02218"/>
    <property type="match status" value="1"/>
</dbReference>
<accession>A0A844YB06</accession>
<proteinExistence type="predicted"/>
<name>A0A844YB06_9SPHN</name>
<dbReference type="Proteomes" id="UP000430272">
    <property type="component" value="Unassembled WGS sequence"/>
</dbReference>
<keyword evidence="3" id="KW-1185">Reference proteome</keyword>
<evidence type="ECO:0000313" key="3">
    <source>
        <dbReference type="Proteomes" id="UP000430272"/>
    </source>
</evidence>
<dbReference type="RefSeq" id="WP_160661484.1">
    <property type="nucleotide sequence ID" value="NZ_BAABDV010000001.1"/>
</dbReference>
<feature type="domain" description="Bacteriophage phiJL001 Gp84 C-terminal" evidence="1">
    <location>
        <begin position="186"/>
        <end position="262"/>
    </location>
</feature>
<dbReference type="InterPro" id="IPR018964">
    <property type="entry name" value="Phage_phiJL001_Gp84_C"/>
</dbReference>
<dbReference type="Pfam" id="PF09356">
    <property type="entry name" value="Phage_BR0599"/>
    <property type="match status" value="1"/>
</dbReference>
<organism evidence="2 3">
    <name type="scientific">Qipengyuania pelagi</name>
    <dbReference type="NCBI Taxonomy" id="994320"/>
    <lineage>
        <taxon>Bacteria</taxon>
        <taxon>Pseudomonadati</taxon>
        <taxon>Pseudomonadota</taxon>
        <taxon>Alphaproteobacteria</taxon>
        <taxon>Sphingomonadales</taxon>
        <taxon>Erythrobacteraceae</taxon>
        <taxon>Qipengyuania</taxon>
    </lineage>
</organism>
<evidence type="ECO:0000259" key="1">
    <source>
        <dbReference type="Pfam" id="PF09356"/>
    </source>
</evidence>
<dbReference type="OrthoDB" id="1633386at2"/>